<dbReference type="OrthoDB" id="1922221at2759"/>
<dbReference type="OMA" id="LGHCVLM"/>
<protein>
    <recommendedName>
        <fullName evidence="3">Exocyst subunit Exo70 family protein</fullName>
    </recommendedName>
</protein>
<dbReference type="GO" id="GO:0015031">
    <property type="term" value="P:protein transport"/>
    <property type="evidence" value="ECO:0007669"/>
    <property type="project" value="UniProtKB-KW"/>
</dbReference>
<dbReference type="InterPro" id="IPR004140">
    <property type="entry name" value="Exo70"/>
</dbReference>
<keyword evidence="3" id="KW-0653">Protein transport</keyword>
<evidence type="ECO:0000256" key="3">
    <source>
        <dbReference type="RuleBase" id="RU365026"/>
    </source>
</evidence>
<keyword evidence="3" id="KW-0268">Exocytosis</keyword>
<sequence length="652" mass="73598">MAAVDGQDRLIETAQQIVKSLGTSKNMTDDMIKILSTFDNRFSRITNDLSLSESNSTATRIDTVEKIILHWDAPNAGFLPFDGYGHCKDDAFEYLAAVDEILNLTEDRSGGVDGEVRDRAETLLQIAMTKLEDELRHVMVVNAVPLDSDNLYGSIRRFSSLSFASDGGDELERDGGESPAVSLDRLRGGSLNFSLAEDVTLDLVRPEAVDDLRQIVDRMIRSTYEKECCQVYSSVRRDFLDECLMVLGVERMSLEDVQKVEWKILNDMMKKWSQSVKVVIAVILVAEKQLCDSIFGDSRLFKEVCFTETAKGCVKQLLNFAEAIAIGHRSSEKLFRILTMYDALSDVGPDLQILFGADSLDSICVEAEGILHELGDAAKGTFVEFENQVKNESSRKLMPGGEIHPVTRYVMNYIKLAVDYSGSLNALLEETGGEEDYDDQTGDYNVNDKDGFSGSMSPLGRRLRMLISYLEMNLEEKSKLYEDRALKYIFLMNNILYIVKKVKDSDIRALLGDQWIRRRRGLVRQYSTGYLRASWTKVLACLRDEGIGGGGGGSVSKVALKERFKNFNVAYDEIYRIQSTWKVPDPQLREELRIQISEMVIPAYRSFLGRYAFHLEGVRHVGKYIKYTLDDLESHVTDLFEGSSHLRRKSSS</sequence>
<dbReference type="AlphaFoldDB" id="A0A0K9P726"/>
<dbReference type="EMBL" id="LFYR01001099">
    <property type="protein sequence ID" value="KMZ64831.1"/>
    <property type="molecule type" value="Genomic_DNA"/>
</dbReference>
<evidence type="ECO:0000259" key="4">
    <source>
        <dbReference type="Pfam" id="PF03081"/>
    </source>
</evidence>
<dbReference type="InterPro" id="IPR046364">
    <property type="entry name" value="Exo70_C"/>
</dbReference>
<dbReference type="Gene3D" id="1.20.1280.170">
    <property type="entry name" value="Exocyst complex component Exo70"/>
    <property type="match status" value="1"/>
</dbReference>
<evidence type="ECO:0000256" key="1">
    <source>
        <dbReference type="ARBA" id="ARBA00006756"/>
    </source>
</evidence>
<dbReference type="SUPFAM" id="SSF74788">
    <property type="entry name" value="Cullin repeat-like"/>
    <property type="match status" value="1"/>
</dbReference>
<evidence type="ECO:0000313" key="5">
    <source>
        <dbReference type="EMBL" id="KMZ64831.1"/>
    </source>
</evidence>
<organism evidence="5 6">
    <name type="scientific">Zostera marina</name>
    <name type="common">Eelgrass</name>
    <dbReference type="NCBI Taxonomy" id="29655"/>
    <lineage>
        <taxon>Eukaryota</taxon>
        <taxon>Viridiplantae</taxon>
        <taxon>Streptophyta</taxon>
        <taxon>Embryophyta</taxon>
        <taxon>Tracheophyta</taxon>
        <taxon>Spermatophyta</taxon>
        <taxon>Magnoliopsida</taxon>
        <taxon>Liliopsida</taxon>
        <taxon>Zosteraceae</taxon>
        <taxon>Zostera</taxon>
    </lineage>
</organism>
<accession>A0A0K9P726</accession>
<feature type="domain" description="Exocyst complex subunit Exo70 C-terminal" evidence="4">
    <location>
        <begin position="270"/>
        <end position="637"/>
    </location>
</feature>
<dbReference type="Pfam" id="PF03081">
    <property type="entry name" value="Exo70_C"/>
    <property type="match status" value="1"/>
</dbReference>
<gene>
    <name evidence="5" type="ORF">ZOSMA_34G01110</name>
</gene>
<keyword evidence="6" id="KW-1185">Reference proteome</keyword>
<keyword evidence="2 3" id="KW-0813">Transport</keyword>
<reference evidence="6" key="1">
    <citation type="journal article" date="2016" name="Nature">
        <title>The genome of the seagrass Zostera marina reveals angiosperm adaptation to the sea.</title>
        <authorList>
            <person name="Olsen J.L."/>
            <person name="Rouze P."/>
            <person name="Verhelst B."/>
            <person name="Lin Y.-C."/>
            <person name="Bayer T."/>
            <person name="Collen J."/>
            <person name="Dattolo E."/>
            <person name="De Paoli E."/>
            <person name="Dittami S."/>
            <person name="Maumus F."/>
            <person name="Michel G."/>
            <person name="Kersting A."/>
            <person name="Lauritano C."/>
            <person name="Lohaus R."/>
            <person name="Toepel M."/>
            <person name="Tonon T."/>
            <person name="Vanneste K."/>
            <person name="Amirebrahimi M."/>
            <person name="Brakel J."/>
            <person name="Bostroem C."/>
            <person name="Chovatia M."/>
            <person name="Grimwood J."/>
            <person name="Jenkins J.W."/>
            <person name="Jueterbock A."/>
            <person name="Mraz A."/>
            <person name="Stam W.T."/>
            <person name="Tice H."/>
            <person name="Bornberg-Bauer E."/>
            <person name="Green P.J."/>
            <person name="Pearson G.A."/>
            <person name="Procaccini G."/>
            <person name="Duarte C.M."/>
            <person name="Schmutz J."/>
            <person name="Reusch T.B.H."/>
            <person name="Van de Peer Y."/>
        </authorList>
    </citation>
    <scope>NUCLEOTIDE SEQUENCE [LARGE SCALE GENOMIC DNA]</scope>
    <source>
        <strain evidence="6">cv. Finnish</strain>
    </source>
</reference>
<name>A0A0K9P726_ZOSMR</name>
<dbReference type="GO" id="GO:0005546">
    <property type="term" value="F:phosphatidylinositol-4,5-bisphosphate binding"/>
    <property type="evidence" value="ECO:0007669"/>
    <property type="project" value="InterPro"/>
</dbReference>
<dbReference type="STRING" id="29655.A0A0K9P726"/>
<evidence type="ECO:0000313" key="6">
    <source>
        <dbReference type="Proteomes" id="UP000036987"/>
    </source>
</evidence>
<proteinExistence type="inferred from homology"/>
<dbReference type="GO" id="GO:0000145">
    <property type="term" value="C:exocyst"/>
    <property type="evidence" value="ECO:0000318"/>
    <property type="project" value="GO_Central"/>
</dbReference>
<dbReference type="Proteomes" id="UP000036987">
    <property type="component" value="Unassembled WGS sequence"/>
</dbReference>
<evidence type="ECO:0000256" key="2">
    <source>
        <dbReference type="ARBA" id="ARBA00022448"/>
    </source>
</evidence>
<dbReference type="GO" id="GO:0006887">
    <property type="term" value="P:exocytosis"/>
    <property type="evidence" value="ECO:0000318"/>
    <property type="project" value="GO_Central"/>
</dbReference>
<comment type="similarity">
    <text evidence="1 3">Belongs to the EXO70 family.</text>
</comment>
<dbReference type="Pfam" id="PF20669">
    <property type="entry name" value="Exo70_N"/>
    <property type="match status" value="1"/>
</dbReference>
<comment type="function">
    <text evidence="3">Component of the exocyst complex.</text>
</comment>
<dbReference type="PANTHER" id="PTHR12542">
    <property type="entry name" value="EXOCYST COMPLEX PROTEIN EXO70"/>
    <property type="match status" value="1"/>
</dbReference>
<dbReference type="PANTHER" id="PTHR12542:SF142">
    <property type="entry name" value="EXOCYST SUBUNIT EXO70 FAMILY PROTEIN"/>
    <property type="match status" value="1"/>
</dbReference>
<comment type="caution">
    <text evidence="5">The sequence shown here is derived from an EMBL/GenBank/DDBJ whole genome shotgun (WGS) entry which is preliminary data.</text>
</comment>
<dbReference type="InterPro" id="IPR016159">
    <property type="entry name" value="Cullin_repeat-like_dom_sf"/>
</dbReference>